<dbReference type="PROSITE" id="PS50093">
    <property type="entry name" value="PKD"/>
    <property type="match status" value="1"/>
</dbReference>
<accession>A0ABS9V0C5</accession>
<sequence length="1029" mass="112114">MALSNYCHAQISTVGKEFWVGFMENHGAGGAQDLGIIVITAAEDTEGIIVYGGNTVNFNLQAGQQFTHRITNLDILHRTSGVVESKGVFIQSSGKISVYAFNERIRSADGTVVLPANALGKDYIITSYFEVSTTPITNPNYPNLVGSVIDNYESTMLVVAIEDNTRIEIVTTANTNSGQIQGVPFEITLNAGQSYQLKANADLTGSRVRVVGANANDCKNIAVFEGNKYTCIGNCGLAGDHLYQQSYPVNTWGSEFLHVPFTGRTSGELLKIIASEANTEIAINGTVVGTIGAGEFFSRNFTHTETASISGNKPISVTSFAKSMDCNLPGNQSGMGDPFMLTYSPNQQLLKQVTFNAINLPAITAHYVNIIVANGSVGKTFLDGQAIGGQFSPFPNNPNFSYAQVGINQGVHRLANEDGFIGYVYGFGEMESYGYAVGASLDNLNFEVSADYGFEVEGEQVACLDYEGLWKIVPENEMFEYFVWDFGDGSAQIEGQEVSHTFTAEGVYEVLVIASLSPESCDGQEEIRFEVRVEGFDGEISGPSSVCPDIEEIEYEFFIDKEISKIEWEVEGGEIVDETDNKATVLWGAANAAAKLSARAYNLEGCPGNLIEFAVRINNQIDSGTVLGPDDICYDGITAHTYSVSNPINGRGYEWFVTNGEFVDSNQGTEIQINWIEENSQGLLWYREYSLVNDDCEGISETLEVSIGQLFLVTIDDISHVTCFGESTGEITLEVEGGQAPYQFEWIHNSSMSSSHATGLSAGIYEVRVTDQSGCERFIQGIEITEPEVLDILDISITETSCYGRSDGEAVIEISGGTLPYTINHPHQMRSDHMILLEELEGRLYELEVVDAQGCVMPIEFMVGSPDPLMIDVRIEKYACPGASNGVLLAIPMGGVEPFRYSWSWDDSNGEQIQDIPRGEYDVTVYDGQGCIGYGNGEMIEADPIVRVPTGFDPRDGLLEGISNCELSFDLLIYSRWGELVYSGSTGWDGQISQKDAPNGTYTFVLTYNYVLNGDPKTGQTAGSFLLVR</sequence>
<gene>
    <name evidence="2" type="ORF">MM239_10660</name>
</gene>
<name>A0ABS9V0C5_9BACT</name>
<dbReference type="EMBL" id="JAKZGP010000024">
    <property type="protein sequence ID" value="MCH7409857.1"/>
    <property type="molecule type" value="Genomic_DNA"/>
</dbReference>
<evidence type="ECO:0000313" key="2">
    <source>
        <dbReference type="EMBL" id="MCH7409857.1"/>
    </source>
</evidence>
<dbReference type="SUPFAM" id="SSF49299">
    <property type="entry name" value="PKD domain"/>
    <property type="match status" value="1"/>
</dbReference>
<proteinExistence type="predicted"/>
<dbReference type="InterPro" id="IPR000601">
    <property type="entry name" value="PKD_dom"/>
</dbReference>
<evidence type="ECO:0000259" key="1">
    <source>
        <dbReference type="PROSITE" id="PS50093"/>
    </source>
</evidence>
<comment type="caution">
    <text evidence="2">The sequence shown here is derived from an EMBL/GenBank/DDBJ whole genome shotgun (WGS) entry which is preliminary data.</text>
</comment>
<evidence type="ECO:0000313" key="3">
    <source>
        <dbReference type="Proteomes" id="UP001165489"/>
    </source>
</evidence>
<dbReference type="PANTHER" id="PTHR46534">
    <property type="entry name" value="IGGFC_BINDING DOMAIN-CONTAINING PROTEIN"/>
    <property type="match status" value="1"/>
</dbReference>
<dbReference type="InterPro" id="IPR013783">
    <property type="entry name" value="Ig-like_fold"/>
</dbReference>
<reference evidence="2" key="1">
    <citation type="submission" date="2022-03" db="EMBL/GenBank/DDBJ databases">
        <title>De novo assembled genomes of Belliella spp. (Cyclobacteriaceae) strains.</title>
        <authorList>
            <person name="Szabo A."/>
            <person name="Korponai K."/>
            <person name="Felfoldi T."/>
        </authorList>
    </citation>
    <scope>NUCLEOTIDE SEQUENCE</scope>
    <source>
        <strain evidence="2">DSM 111904</strain>
    </source>
</reference>
<feature type="domain" description="PKD" evidence="1">
    <location>
        <begin position="482"/>
        <end position="515"/>
    </location>
</feature>
<dbReference type="Pfam" id="PF18911">
    <property type="entry name" value="PKD_4"/>
    <property type="match status" value="1"/>
</dbReference>
<dbReference type="InterPro" id="IPR035986">
    <property type="entry name" value="PKD_dom_sf"/>
</dbReference>
<dbReference type="InterPro" id="IPR035234">
    <property type="entry name" value="IgGFc-bd_N"/>
</dbReference>
<dbReference type="Gene3D" id="2.60.40.10">
    <property type="entry name" value="Immunoglobulins"/>
    <property type="match status" value="1"/>
</dbReference>
<dbReference type="CDD" id="cd00146">
    <property type="entry name" value="PKD"/>
    <property type="match status" value="1"/>
</dbReference>
<keyword evidence="3" id="KW-1185">Reference proteome</keyword>
<dbReference type="Proteomes" id="UP001165489">
    <property type="component" value="Unassembled WGS sequence"/>
</dbReference>
<organism evidence="2 3">
    <name type="scientific">Belliella filtrata</name>
    <dbReference type="NCBI Taxonomy" id="2923435"/>
    <lineage>
        <taxon>Bacteria</taxon>
        <taxon>Pseudomonadati</taxon>
        <taxon>Bacteroidota</taxon>
        <taxon>Cytophagia</taxon>
        <taxon>Cytophagales</taxon>
        <taxon>Cyclobacteriaceae</taxon>
        <taxon>Belliella</taxon>
    </lineage>
</organism>
<dbReference type="Pfam" id="PF13573">
    <property type="entry name" value="SprB"/>
    <property type="match status" value="2"/>
</dbReference>
<dbReference type="RefSeq" id="WP_241348226.1">
    <property type="nucleotide sequence ID" value="NZ_JAKZGP010000024.1"/>
</dbReference>
<protein>
    <submittedName>
        <fullName evidence="2">PKD domain-containing protein</fullName>
    </submittedName>
</protein>
<dbReference type="Pfam" id="PF17517">
    <property type="entry name" value="IgGFc_binding"/>
    <property type="match status" value="1"/>
</dbReference>
<dbReference type="PANTHER" id="PTHR46534:SF1">
    <property type="entry name" value="IGGFC-BINDING PROTEIN N-TERMINAL DOMAIN-CONTAINING PROTEIN"/>
    <property type="match status" value="1"/>
</dbReference>
<dbReference type="InterPro" id="IPR025667">
    <property type="entry name" value="SprB_repeat"/>
</dbReference>